<dbReference type="PRINTS" id="PR00411">
    <property type="entry name" value="PNDRDTASEI"/>
</dbReference>
<keyword evidence="1" id="KW-0560">Oxidoreductase</keyword>
<dbReference type="EMBL" id="JAPYKS010000001">
    <property type="protein sequence ID" value="MEI9407392.1"/>
    <property type="molecule type" value="Genomic_DNA"/>
</dbReference>
<evidence type="ECO:0000256" key="1">
    <source>
        <dbReference type="ARBA" id="ARBA00023002"/>
    </source>
</evidence>
<sequence>MAYPDTYYARTLTDRKTRPPLQGEAQCDVAVVGAGLAGLTTALQLARAGLHVAVLEAQVVGFGASGRNGGFVTPGFATGGDNIAARVGGEAARDLHRLSIEGVEFVRDTIETLGISAALPRAGLLSVLRYDDGDALKAYADQMARDHGYELQYLDREDIRAVLKSVRYHQGLRDPNAFHIHPLNYLRCLADEIERLGGKIHESSEVVECDLSGSQKMLRTRQGTLRAPQIVLATGGYTGPVFGQLYRAFLPIATYVMVSEAAPRLIAQAVATTDAVGDNRRAGDYYRLVEGGNRLLWGGRITTRAASADALAHELRREMVGTYPQLAGLRTELAWSGLMSYARHLMPQIGELRSGVWYCTAFGGHGLNTTAIAGKIVAEGILGASDRYRQFAPFGLSWAGGNAGLAAAQLTYWKLQAQDWWRERRATAKDKVTA</sequence>
<comment type="caution">
    <text evidence="3">The sequence shown here is derived from an EMBL/GenBank/DDBJ whole genome shotgun (WGS) entry which is preliminary data.</text>
</comment>
<dbReference type="PANTHER" id="PTHR13847">
    <property type="entry name" value="SARCOSINE DEHYDROGENASE-RELATED"/>
    <property type="match status" value="1"/>
</dbReference>
<dbReference type="Gene3D" id="3.50.50.60">
    <property type="entry name" value="FAD/NAD(P)-binding domain"/>
    <property type="match status" value="1"/>
</dbReference>
<organism evidence="3 4">
    <name type="scientific">Mesorhizobium salmacidum</name>
    <dbReference type="NCBI Taxonomy" id="3015171"/>
    <lineage>
        <taxon>Bacteria</taxon>
        <taxon>Pseudomonadati</taxon>
        <taxon>Pseudomonadota</taxon>
        <taxon>Alphaproteobacteria</taxon>
        <taxon>Hyphomicrobiales</taxon>
        <taxon>Phyllobacteriaceae</taxon>
        <taxon>Mesorhizobium</taxon>
    </lineage>
</organism>
<name>A0ABU8KPW4_9HYPH</name>
<keyword evidence="4" id="KW-1185">Reference proteome</keyword>
<dbReference type="Gene3D" id="3.30.9.10">
    <property type="entry name" value="D-Amino Acid Oxidase, subunit A, domain 2"/>
    <property type="match status" value="1"/>
</dbReference>
<dbReference type="RefSeq" id="WP_337104880.1">
    <property type="nucleotide sequence ID" value="NZ_JAPYKS010000001.1"/>
</dbReference>
<dbReference type="PANTHER" id="PTHR13847:SF281">
    <property type="entry name" value="FAD DEPENDENT OXIDOREDUCTASE DOMAIN-CONTAINING PROTEIN"/>
    <property type="match status" value="1"/>
</dbReference>
<evidence type="ECO:0000259" key="2">
    <source>
        <dbReference type="Pfam" id="PF01266"/>
    </source>
</evidence>
<feature type="domain" description="FAD dependent oxidoreductase" evidence="2">
    <location>
        <begin position="28"/>
        <end position="379"/>
    </location>
</feature>
<dbReference type="InterPro" id="IPR036188">
    <property type="entry name" value="FAD/NAD-bd_sf"/>
</dbReference>
<evidence type="ECO:0000313" key="3">
    <source>
        <dbReference type="EMBL" id="MEI9407392.1"/>
    </source>
</evidence>
<accession>A0ABU8KPW4</accession>
<reference evidence="3 4" key="1">
    <citation type="submission" date="2022-12" db="EMBL/GenBank/DDBJ databases">
        <authorList>
            <person name="Muema E."/>
        </authorList>
    </citation>
    <scope>NUCLEOTIDE SEQUENCE [LARGE SCALE GENOMIC DNA]</scope>
    <source>
        <strain evidence="4">1326</strain>
    </source>
</reference>
<dbReference type="SUPFAM" id="SSF51905">
    <property type="entry name" value="FAD/NAD(P)-binding domain"/>
    <property type="match status" value="1"/>
</dbReference>
<gene>
    <name evidence="3" type="ORF">O7A60_01195</name>
</gene>
<proteinExistence type="predicted"/>
<dbReference type="InterPro" id="IPR006076">
    <property type="entry name" value="FAD-dep_OxRdtase"/>
</dbReference>
<dbReference type="Pfam" id="PF01266">
    <property type="entry name" value="DAO"/>
    <property type="match status" value="1"/>
</dbReference>
<dbReference type="Proteomes" id="UP001387293">
    <property type="component" value="Unassembled WGS sequence"/>
</dbReference>
<protein>
    <submittedName>
        <fullName evidence="3">FAD-binding oxidoreductase</fullName>
    </submittedName>
</protein>
<evidence type="ECO:0000313" key="4">
    <source>
        <dbReference type="Proteomes" id="UP001387293"/>
    </source>
</evidence>